<dbReference type="SUPFAM" id="SSF52172">
    <property type="entry name" value="CheY-like"/>
    <property type="match status" value="1"/>
</dbReference>
<dbReference type="RefSeq" id="WP_015066059.1">
    <property type="nucleotide sequence ID" value="NZ_CP013928.1"/>
</dbReference>
<dbReference type="PROSITE" id="PS01124">
    <property type="entry name" value="HTH_ARAC_FAMILY_2"/>
    <property type="match status" value="1"/>
</dbReference>
<dbReference type="InterPro" id="IPR036890">
    <property type="entry name" value="HATPase_C_sf"/>
</dbReference>
<dbReference type="SMART" id="SM00448">
    <property type="entry name" value="REC"/>
    <property type="match status" value="1"/>
</dbReference>
<dbReference type="PROSITE" id="PS50110">
    <property type="entry name" value="RESPONSE_REGULATORY"/>
    <property type="match status" value="1"/>
</dbReference>
<dbReference type="SMART" id="SM00387">
    <property type="entry name" value="HATPase_c"/>
    <property type="match status" value="1"/>
</dbReference>
<dbReference type="EMBL" id="CP013928">
    <property type="protein sequence ID" value="AMJ77140.1"/>
    <property type="molecule type" value="Genomic_DNA"/>
</dbReference>
<dbReference type="GO" id="GO:0000155">
    <property type="term" value="F:phosphorelay sensor kinase activity"/>
    <property type="evidence" value="ECO:0007669"/>
    <property type="project" value="InterPro"/>
</dbReference>
<dbReference type="GO" id="GO:0043565">
    <property type="term" value="F:sequence-specific DNA binding"/>
    <property type="evidence" value="ECO:0007669"/>
    <property type="project" value="InterPro"/>
</dbReference>
<keyword evidence="3 7" id="KW-0597">Phosphoprotein</keyword>
<gene>
    <name evidence="12" type="ORF">AV942_01835</name>
</gene>
<dbReference type="EC" id="2.7.13.3" evidence="2"/>
<evidence type="ECO:0000256" key="4">
    <source>
        <dbReference type="ARBA" id="ARBA00023015"/>
    </source>
</evidence>
<feature type="domain" description="Response regulatory" evidence="11">
    <location>
        <begin position="1023"/>
        <end position="1138"/>
    </location>
</feature>
<dbReference type="AlphaFoldDB" id="A0AAC9AD15"/>
<dbReference type="PANTHER" id="PTHR43547">
    <property type="entry name" value="TWO-COMPONENT HISTIDINE KINASE"/>
    <property type="match status" value="1"/>
</dbReference>
<dbReference type="Pfam" id="PF02518">
    <property type="entry name" value="HATPase_c"/>
    <property type="match status" value="1"/>
</dbReference>
<evidence type="ECO:0000259" key="11">
    <source>
        <dbReference type="PROSITE" id="PS50110"/>
    </source>
</evidence>
<evidence type="ECO:0000256" key="7">
    <source>
        <dbReference type="PROSITE-ProRule" id="PRU00169"/>
    </source>
</evidence>
<dbReference type="Gene3D" id="2.130.10.10">
    <property type="entry name" value="YVTN repeat-like/Quinoprotein amine dehydrogenase"/>
    <property type="match status" value="2"/>
</dbReference>
<dbReference type="Gene3D" id="1.10.10.60">
    <property type="entry name" value="Homeodomain-like"/>
    <property type="match status" value="1"/>
</dbReference>
<dbReference type="CDD" id="cd00075">
    <property type="entry name" value="HATPase"/>
    <property type="match status" value="1"/>
</dbReference>
<dbReference type="SMART" id="SM00388">
    <property type="entry name" value="HisKA"/>
    <property type="match status" value="1"/>
</dbReference>
<dbReference type="InterPro" id="IPR001789">
    <property type="entry name" value="Sig_transdc_resp-reg_receiver"/>
</dbReference>
<dbReference type="PROSITE" id="PS50109">
    <property type="entry name" value="HIS_KIN"/>
    <property type="match status" value="1"/>
</dbReference>
<dbReference type="Gene3D" id="3.40.50.2300">
    <property type="match status" value="1"/>
</dbReference>
<feature type="domain" description="HTH araC/xylS-type" evidence="9">
    <location>
        <begin position="1176"/>
        <end position="1274"/>
    </location>
</feature>
<keyword evidence="12" id="KW-0418">Kinase</keyword>
<dbReference type="InterPro" id="IPR015943">
    <property type="entry name" value="WD40/YVTN_repeat-like_dom_sf"/>
</dbReference>
<evidence type="ECO:0000256" key="2">
    <source>
        <dbReference type="ARBA" id="ARBA00012438"/>
    </source>
</evidence>
<evidence type="ECO:0000259" key="10">
    <source>
        <dbReference type="PROSITE" id="PS50109"/>
    </source>
</evidence>
<evidence type="ECO:0000256" key="6">
    <source>
        <dbReference type="ARBA" id="ARBA00023163"/>
    </source>
</evidence>
<evidence type="ECO:0000256" key="5">
    <source>
        <dbReference type="ARBA" id="ARBA00023125"/>
    </source>
</evidence>
<dbReference type="InterPro" id="IPR003594">
    <property type="entry name" value="HATPase_dom"/>
</dbReference>
<keyword evidence="8" id="KW-0472">Membrane</keyword>
<dbReference type="InterPro" id="IPR005467">
    <property type="entry name" value="His_kinase_dom"/>
</dbReference>
<dbReference type="Pfam" id="PF00072">
    <property type="entry name" value="Response_reg"/>
    <property type="match status" value="1"/>
</dbReference>
<reference evidence="12 13" key="1">
    <citation type="submission" date="2015-12" db="EMBL/GenBank/DDBJ databases">
        <title>Intraspecies pangenome expansion in the marine bacterium Alteromonas.</title>
        <authorList>
            <person name="Lopez-Perez M."/>
            <person name="Rodriguez-Valera F."/>
        </authorList>
    </citation>
    <scope>NUCLEOTIDE SEQUENCE [LARGE SCALE GENOMIC DNA]</scope>
    <source>
        <strain evidence="12 13">UM8</strain>
    </source>
</reference>
<protein>
    <recommendedName>
        <fullName evidence="2">histidine kinase</fullName>
        <ecNumber evidence="2">2.7.13.3</ecNumber>
    </recommendedName>
</protein>
<dbReference type="Pfam" id="PF12833">
    <property type="entry name" value="HTH_18"/>
    <property type="match status" value="1"/>
</dbReference>
<sequence length="1280" mass="144286">MTTETVHRYQWKTHSCVLIFLVCLFVIPKTSQAIGVNLEGRTSFDGVPSGVIRDLEVSDKVVYIAAENGVFEVIGNESERLEFNTSNHATGIISDIHLSGASLWVVEYGVGVFKVNLRTKEAKQLFSNRDWSSSVWAMTMTSTNFYFSVIDDVIQTNRNSGHSTKLSTQLASLKLNGIYSLFAVNDKVHIASNKGYVSISEASATIEEYKLSDKLPLLSSATFVKVIDKELYIGGPEGLYILGSEARFVSTEGISGTYINDVIKTEDNKIWVSDGRLLILENGKLVAPPFMNPILTSEAIRSITKIAVGPYDSLLIASSQLGLISLPKTKFSTNLISFKGNALRDNIQKSAFDQTETLVRIENGLFTLNESNGELTETVLGKDKAAHCTSRQEEIFARLKALNPSELCNSDFIHSVDIDKDAFYLYFDDGISANYYYVVDETIKDTIKAPRKIVYSSLLSGGELAAFDEFDNIHFQLSKFTWRTINPEEGNWFGLQCLIEFEETYLVCTSGAGLKEINKKSGSISSLTSQGLDKLRFIRGAMVTKSGNLWVASNMGLFVKPRTSESVFKIGMQFGLLDTDFEYKSFEELREKVLVKGDKYSYLLDEIQLIESLKAQTTEVEPIVLTYVKWMDKKGQHALYLPENLNFNFDSSFEEVTFNFVDSDVYNESRGIEFKLDDDAWVSHNKAAMNLTLGDMDVGEHKLYIVTTHNKGASEGLTIQFDIAPPIWASYIGIIFYLSILIVFFFLWKVGLVSKLYEKFKTTTLYTLLTRYEITDGHSKFEKMLRSKERFINEITHELRTPIQVINGSLEKISDTDMGTRKELVCVQDNMKRVEQLINQMNHDVPSALNIEDYYKSYSLEKIRFIVLSLEPLAKQKRQNLEVRIKGKKEVLLISDSLEKILANLVQNAVKFTPELGTIKVSAVQDSKVLKITVSDDGEGIEDNLQSKVFERFARGNTEIEGNGVGLTMVKTLVELNQGEVTLQSQKGVGTRITVTLPIDDIAFLNSHAENLSPTNAETSKKSLLIVDDSREFRSYLFELFSPKYRCLVARNGTQALDVMQHYLVDVVITDQMMHEMDGLSLTKAIRSNASYANIPILMLTAKTGAELEKSALEEKVDYFLAKPASNEEIMLRVEHLLAVREAKEQGEEGRDQPVFKFGCLKIREFDNEKDMAFYLNFIAVLEKNYHDESFNRDQAATALLISPRSLNRRMSELFDYNFSEFLSRFRVEKSIPLLLEGKSILDTCLDVGFGTAAYFSTSFKKVMSLPPKKFVEQYNKTVA</sequence>
<feature type="transmembrane region" description="Helical" evidence="8">
    <location>
        <begin position="728"/>
        <end position="748"/>
    </location>
</feature>
<organism evidence="12 13">
    <name type="scientific">Alteromonas mediterranea</name>
    <dbReference type="NCBI Taxonomy" id="314275"/>
    <lineage>
        <taxon>Bacteria</taxon>
        <taxon>Pseudomonadati</taxon>
        <taxon>Pseudomonadota</taxon>
        <taxon>Gammaproteobacteria</taxon>
        <taxon>Alteromonadales</taxon>
        <taxon>Alteromonadaceae</taxon>
        <taxon>Alteromonas/Salinimonas group</taxon>
        <taxon>Alteromonas</taxon>
    </lineage>
</organism>
<dbReference type="InterPro" id="IPR036097">
    <property type="entry name" value="HisK_dim/P_sf"/>
</dbReference>
<evidence type="ECO:0000313" key="13">
    <source>
        <dbReference type="Proteomes" id="UP000061468"/>
    </source>
</evidence>
<dbReference type="GO" id="GO:0003700">
    <property type="term" value="F:DNA-binding transcription factor activity"/>
    <property type="evidence" value="ECO:0007669"/>
    <property type="project" value="InterPro"/>
</dbReference>
<accession>A0AAC9AD15</accession>
<evidence type="ECO:0000259" key="9">
    <source>
        <dbReference type="PROSITE" id="PS01124"/>
    </source>
</evidence>
<dbReference type="InterPro" id="IPR009057">
    <property type="entry name" value="Homeodomain-like_sf"/>
</dbReference>
<keyword evidence="5" id="KW-0238">DNA-binding</keyword>
<dbReference type="PRINTS" id="PR00344">
    <property type="entry name" value="BCTRLSENSOR"/>
</dbReference>
<dbReference type="InterPro" id="IPR018060">
    <property type="entry name" value="HTH_AraC"/>
</dbReference>
<evidence type="ECO:0000313" key="12">
    <source>
        <dbReference type="EMBL" id="AMJ77140.1"/>
    </source>
</evidence>
<keyword evidence="8" id="KW-1133">Transmembrane helix</keyword>
<keyword evidence="6" id="KW-0804">Transcription</keyword>
<feature type="domain" description="Histidine kinase" evidence="10">
    <location>
        <begin position="794"/>
        <end position="1001"/>
    </location>
</feature>
<keyword evidence="12" id="KW-0808">Transferase</keyword>
<dbReference type="InterPro" id="IPR003661">
    <property type="entry name" value="HisK_dim/P_dom"/>
</dbReference>
<proteinExistence type="predicted"/>
<dbReference type="CDD" id="cd00082">
    <property type="entry name" value="HisKA"/>
    <property type="match status" value="1"/>
</dbReference>
<dbReference type="Proteomes" id="UP000061468">
    <property type="component" value="Chromosome"/>
</dbReference>
<keyword evidence="4" id="KW-0805">Transcription regulation</keyword>
<evidence type="ECO:0000256" key="1">
    <source>
        <dbReference type="ARBA" id="ARBA00000085"/>
    </source>
</evidence>
<feature type="modified residue" description="4-aspartylphosphate" evidence="7">
    <location>
        <position position="1071"/>
    </location>
</feature>
<dbReference type="Gene3D" id="1.10.287.130">
    <property type="match status" value="1"/>
</dbReference>
<dbReference type="CDD" id="cd00156">
    <property type="entry name" value="REC"/>
    <property type="match status" value="1"/>
</dbReference>
<dbReference type="PROSITE" id="PS00041">
    <property type="entry name" value="HTH_ARAC_FAMILY_1"/>
    <property type="match status" value="1"/>
</dbReference>
<dbReference type="SUPFAM" id="SSF46689">
    <property type="entry name" value="Homeodomain-like"/>
    <property type="match status" value="1"/>
</dbReference>
<dbReference type="SUPFAM" id="SSF55874">
    <property type="entry name" value="ATPase domain of HSP90 chaperone/DNA topoisomerase II/histidine kinase"/>
    <property type="match status" value="1"/>
</dbReference>
<evidence type="ECO:0000256" key="8">
    <source>
        <dbReference type="SAM" id="Phobius"/>
    </source>
</evidence>
<dbReference type="PANTHER" id="PTHR43547:SF2">
    <property type="entry name" value="HYBRID SIGNAL TRANSDUCTION HISTIDINE KINASE C"/>
    <property type="match status" value="1"/>
</dbReference>
<dbReference type="SUPFAM" id="SSF47384">
    <property type="entry name" value="Homodimeric domain of signal transducing histidine kinase"/>
    <property type="match status" value="1"/>
</dbReference>
<dbReference type="InterPro" id="IPR004358">
    <property type="entry name" value="Sig_transdc_His_kin-like_C"/>
</dbReference>
<dbReference type="Pfam" id="PF00512">
    <property type="entry name" value="HisKA"/>
    <property type="match status" value="1"/>
</dbReference>
<dbReference type="Gene3D" id="3.30.565.10">
    <property type="entry name" value="Histidine kinase-like ATPase, C-terminal domain"/>
    <property type="match status" value="1"/>
</dbReference>
<evidence type="ECO:0000256" key="3">
    <source>
        <dbReference type="ARBA" id="ARBA00022553"/>
    </source>
</evidence>
<dbReference type="SMART" id="SM00342">
    <property type="entry name" value="HTH_ARAC"/>
    <property type="match status" value="1"/>
</dbReference>
<name>A0AAC9AD15_9ALTE</name>
<keyword evidence="8" id="KW-0812">Transmembrane</keyword>
<dbReference type="InterPro" id="IPR011006">
    <property type="entry name" value="CheY-like_superfamily"/>
</dbReference>
<dbReference type="InterPro" id="IPR018062">
    <property type="entry name" value="HTH_AraC-typ_CS"/>
</dbReference>
<comment type="catalytic activity">
    <reaction evidence="1">
        <text>ATP + protein L-histidine = ADP + protein N-phospho-L-histidine.</text>
        <dbReference type="EC" id="2.7.13.3"/>
    </reaction>
</comment>